<evidence type="ECO:0000256" key="1">
    <source>
        <dbReference type="SAM" id="SignalP"/>
    </source>
</evidence>
<keyword evidence="3" id="KW-1185">Reference proteome</keyword>
<feature type="chain" id="PRO_5046242307" evidence="1">
    <location>
        <begin position="24"/>
        <end position="163"/>
    </location>
</feature>
<dbReference type="Proteomes" id="UP001596113">
    <property type="component" value="Unassembled WGS sequence"/>
</dbReference>
<evidence type="ECO:0000313" key="2">
    <source>
        <dbReference type="EMBL" id="MFC5404482.1"/>
    </source>
</evidence>
<sequence length="163" mass="18308">MKKKSVIALLLTVILGAMLSACSSGKEKAVEPSATPKEMVEQILKQIEQPPLLELDEKMAKEYYQKLDLALLEAYDIRTPSVNLMSDEIAILKVKDAKDVATVEAAVKQRALDVQKMFETYLPKPYENAKNYKLVVKGNYILFVISEKADEAVKAYDNFFATK</sequence>
<feature type="signal peptide" evidence="1">
    <location>
        <begin position="1"/>
        <end position="23"/>
    </location>
</feature>
<organism evidence="2 3">
    <name type="scientific">Cohnella soli</name>
    <dbReference type="NCBI Taxonomy" id="425005"/>
    <lineage>
        <taxon>Bacteria</taxon>
        <taxon>Bacillati</taxon>
        <taxon>Bacillota</taxon>
        <taxon>Bacilli</taxon>
        <taxon>Bacillales</taxon>
        <taxon>Paenibacillaceae</taxon>
        <taxon>Cohnella</taxon>
    </lineage>
</organism>
<name>A0ABW0HZL8_9BACL</name>
<evidence type="ECO:0000313" key="3">
    <source>
        <dbReference type="Proteomes" id="UP001596113"/>
    </source>
</evidence>
<comment type="caution">
    <text evidence="2">The sequence shown here is derived from an EMBL/GenBank/DDBJ whole genome shotgun (WGS) entry which is preliminary data.</text>
</comment>
<accession>A0ABW0HZL8</accession>
<protein>
    <submittedName>
        <fullName evidence="2">DUF4358 domain-containing protein</fullName>
    </submittedName>
</protein>
<dbReference type="EMBL" id="JBHSMI010000028">
    <property type="protein sequence ID" value="MFC5404482.1"/>
    <property type="molecule type" value="Genomic_DNA"/>
</dbReference>
<dbReference type="InterPro" id="IPR025648">
    <property type="entry name" value="DUF4358"/>
</dbReference>
<gene>
    <name evidence="2" type="ORF">ACFPOF_17245</name>
</gene>
<keyword evidence="1" id="KW-0732">Signal</keyword>
<proteinExistence type="predicted"/>
<reference evidence="3" key="1">
    <citation type="journal article" date="2019" name="Int. J. Syst. Evol. Microbiol.">
        <title>The Global Catalogue of Microorganisms (GCM) 10K type strain sequencing project: providing services to taxonomists for standard genome sequencing and annotation.</title>
        <authorList>
            <consortium name="The Broad Institute Genomics Platform"/>
            <consortium name="The Broad Institute Genome Sequencing Center for Infectious Disease"/>
            <person name="Wu L."/>
            <person name="Ma J."/>
        </authorList>
    </citation>
    <scope>NUCLEOTIDE SEQUENCE [LARGE SCALE GENOMIC DNA]</scope>
    <source>
        <strain evidence="3">CGMCC 1.18575</strain>
    </source>
</reference>
<dbReference type="Pfam" id="PF14270">
    <property type="entry name" value="DUF4358"/>
    <property type="match status" value="1"/>
</dbReference>
<dbReference type="PROSITE" id="PS51257">
    <property type="entry name" value="PROKAR_LIPOPROTEIN"/>
    <property type="match status" value="1"/>
</dbReference>
<dbReference type="RefSeq" id="WP_378134825.1">
    <property type="nucleotide sequence ID" value="NZ_JBHSMI010000028.1"/>
</dbReference>